<organism evidence="5 6">
    <name type="scientific">Stylonychia lemnae</name>
    <name type="common">Ciliate</name>
    <dbReference type="NCBI Taxonomy" id="5949"/>
    <lineage>
        <taxon>Eukaryota</taxon>
        <taxon>Sar</taxon>
        <taxon>Alveolata</taxon>
        <taxon>Ciliophora</taxon>
        <taxon>Intramacronucleata</taxon>
        <taxon>Spirotrichea</taxon>
        <taxon>Stichotrichia</taxon>
        <taxon>Sporadotrichida</taxon>
        <taxon>Oxytrichidae</taxon>
        <taxon>Stylonychinae</taxon>
        <taxon>Stylonychia</taxon>
    </lineage>
</organism>
<accession>A0A078B4E8</accession>
<evidence type="ECO:0000256" key="1">
    <source>
        <dbReference type="ARBA" id="ARBA00022737"/>
    </source>
</evidence>
<feature type="compositionally biased region" description="Polar residues" evidence="3">
    <location>
        <begin position="546"/>
        <end position="558"/>
    </location>
</feature>
<dbReference type="InterPro" id="IPR004088">
    <property type="entry name" value="KH_dom_type_1"/>
</dbReference>
<dbReference type="AlphaFoldDB" id="A0A078B4E8"/>
<feature type="domain" description="K Homology" evidence="4">
    <location>
        <begin position="392"/>
        <end position="466"/>
    </location>
</feature>
<dbReference type="Proteomes" id="UP000039865">
    <property type="component" value="Unassembled WGS sequence"/>
</dbReference>
<dbReference type="Gene3D" id="3.30.1370.10">
    <property type="entry name" value="K Homology domain, type 1"/>
    <property type="match status" value="1"/>
</dbReference>
<dbReference type="PROSITE" id="PS50084">
    <property type="entry name" value="KH_TYPE_1"/>
    <property type="match status" value="3"/>
</dbReference>
<evidence type="ECO:0000313" key="6">
    <source>
        <dbReference type="Proteomes" id="UP000039865"/>
    </source>
</evidence>
<dbReference type="SMART" id="SM00322">
    <property type="entry name" value="KH"/>
    <property type="match status" value="3"/>
</dbReference>
<dbReference type="GO" id="GO:0003723">
    <property type="term" value="F:RNA binding"/>
    <property type="evidence" value="ECO:0007669"/>
    <property type="project" value="UniProtKB-UniRule"/>
</dbReference>
<dbReference type="Pfam" id="PF00013">
    <property type="entry name" value="KH_1"/>
    <property type="match status" value="2"/>
</dbReference>
<dbReference type="PANTHER" id="PTHR10288">
    <property type="entry name" value="KH DOMAIN CONTAINING RNA BINDING PROTEIN"/>
    <property type="match status" value="1"/>
</dbReference>
<dbReference type="InterPro" id="IPR036612">
    <property type="entry name" value="KH_dom_type_1_sf"/>
</dbReference>
<dbReference type="EMBL" id="CCKQ01017482">
    <property type="protein sequence ID" value="CDW89380.1"/>
    <property type="molecule type" value="Genomic_DNA"/>
</dbReference>
<feature type="compositionally biased region" description="Polar residues" evidence="3">
    <location>
        <begin position="572"/>
        <end position="596"/>
    </location>
</feature>
<feature type="region of interest" description="Disordered" evidence="3">
    <location>
        <begin position="97"/>
        <end position="137"/>
    </location>
</feature>
<dbReference type="CDD" id="cd00105">
    <property type="entry name" value="KH-I"/>
    <property type="match status" value="1"/>
</dbReference>
<keyword evidence="6" id="KW-1185">Reference proteome</keyword>
<dbReference type="OrthoDB" id="441329at2759"/>
<feature type="compositionally biased region" description="Basic and acidic residues" evidence="3">
    <location>
        <begin position="526"/>
        <end position="538"/>
    </location>
</feature>
<feature type="domain" description="K Homology" evidence="4">
    <location>
        <begin position="307"/>
        <end position="381"/>
    </location>
</feature>
<feature type="region of interest" description="Disordered" evidence="3">
    <location>
        <begin position="517"/>
        <end position="616"/>
    </location>
</feature>
<keyword evidence="1" id="KW-0677">Repeat</keyword>
<name>A0A078B4E8_STYLE</name>
<feature type="region of interest" description="Disordered" evidence="3">
    <location>
        <begin position="1"/>
        <end position="56"/>
    </location>
</feature>
<proteinExistence type="predicted"/>
<dbReference type="InterPro" id="IPR004087">
    <property type="entry name" value="KH_dom"/>
</dbReference>
<protein>
    <submittedName>
        <fullName evidence="5">Kh domain containing protein</fullName>
    </submittedName>
</protein>
<dbReference type="SUPFAM" id="SSF54791">
    <property type="entry name" value="Eukaryotic type KH-domain (KH-domain type I)"/>
    <property type="match status" value="3"/>
</dbReference>
<feature type="domain" description="K Homology" evidence="4">
    <location>
        <begin position="224"/>
        <end position="294"/>
    </location>
</feature>
<evidence type="ECO:0000313" key="5">
    <source>
        <dbReference type="EMBL" id="CDW89380.1"/>
    </source>
</evidence>
<feature type="compositionally biased region" description="Basic and acidic residues" evidence="3">
    <location>
        <begin position="112"/>
        <end position="137"/>
    </location>
</feature>
<keyword evidence="2" id="KW-0694">RNA-binding</keyword>
<evidence type="ECO:0000259" key="4">
    <source>
        <dbReference type="SMART" id="SM00322"/>
    </source>
</evidence>
<evidence type="ECO:0000256" key="2">
    <source>
        <dbReference type="PROSITE-ProRule" id="PRU00117"/>
    </source>
</evidence>
<evidence type="ECO:0000256" key="3">
    <source>
        <dbReference type="SAM" id="MobiDB-lite"/>
    </source>
</evidence>
<reference evidence="5 6" key="1">
    <citation type="submission" date="2014-06" db="EMBL/GenBank/DDBJ databases">
        <authorList>
            <person name="Swart Estienne"/>
        </authorList>
    </citation>
    <scope>NUCLEOTIDE SEQUENCE [LARGE SCALE GENOMIC DNA]</scope>
    <source>
        <strain evidence="5 6">130c</strain>
    </source>
</reference>
<dbReference type="Gene3D" id="3.30.310.210">
    <property type="match status" value="1"/>
</dbReference>
<gene>
    <name evidence="5" type="primary">Contig12430.g13268</name>
    <name evidence="5" type="ORF">STYLEM_18513</name>
</gene>
<dbReference type="InParanoid" id="A0A078B4E8"/>
<feature type="compositionally biased region" description="Basic residues" evidence="3">
    <location>
        <begin position="559"/>
        <end position="571"/>
    </location>
</feature>
<feature type="compositionally biased region" description="Polar residues" evidence="3">
    <location>
        <begin position="22"/>
        <end position="31"/>
    </location>
</feature>
<sequence length="756" mass="85967">MPQDRLTKRSQMSRTPERENFGSHNNGQGQIRRSRLSRSPSLNSSHIQRSRKEDREVNHKVLQLRGIIIDQDNLMEDLLTERNQILTLLHFSREQSDSLDGRQENHHHRRRPSTEGQRRSQSPFREERKKPIRGGLDERPSERQIFDFKVFINKDFICHQTKCSSIYFDEKIQIPDMPGKVMVFQSDIIEIKYDAISIILRKLLDIQSDLAKNKTKTSLLNSNSILEFLILIPEGLVALVIGGKGRQIKNFMDESGADIVVNQPVYGMNQRSVSIRGQPKHVASACLKIYQTLEKYAYSEPIQKDKIKSCCKFVVKEESIGFIIGKNGSFTKFLQDELRVHLNCFRDKGNRALRHDESVARMTGSLHDIQNSILEFCKRIEEYYDSLKKNFKNYPLAILIPSNLVTKIIGAGGCMIKEISQKSGGANIRIHSSKDSDRDLQEIVVTIEGSLQSKFEAASQIIEQIELFKNGGPVSKNNSNINHQQQILSSGQAINSNLAGQIRNSVPFQRSDAYRNEYEQQPPKQPSDHRQKESKFGEVVEEQAEQNRATKSNKISNNRSRHSGSRERKRSQNGQQKLTTEGAISTSSISNNQSLNEKPKFDNLKNNSGGRDQLIPQQQDDLDGMEIENNSFLDFNTNSGGTGSRAEFGNHLNPGSASKATVATTVEESSTNAINIIEIPKQESYEMMTLINENCELVVNFEVMVPPYHPILNSKIEELEKNTNCQIVINDKNVSLHKILTLIKRRSNQLFNFKEA</sequence>